<dbReference type="RefSeq" id="WP_344039038.1">
    <property type="nucleotide sequence ID" value="NZ_BAAAKE010000014.1"/>
</dbReference>
<protein>
    <recommendedName>
        <fullName evidence="3">Methionine synthase</fullName>
    </recommendedName>
</protein>
<organism evidence="1 2">
    <name type="scientific">Saccharothrix xinjiangensis</name>
    <dbReference type="NCBI Taxonomy" id="204798"/>
    <lineage>
        <taxon>Bacteria</taxon>
        <taxon>Bacillati</taxon>
        <taxon>Actinomycetota</taxon>
        <taxon>Actinomycetes</taxon>
        <taxon>Pseudonocardiales</taxon>
        <taxon>Pseudonocardiaceae</taxon>
        <taxon>Saccharothrix</taxon>
    </lineage>
</organism>
<dbReference type="Gene3D" id="3.20.20.210">
    <property type="match status" value="1"/>
</dbReference>
<dbReference type="SUPFAM" id="SSF51726">
    <property type="entry name" value="UROD/MetE-like"/>
    <property type="match status" value="1"/>
</dbReference>
<dbReference type="Proteomes" id="UP001595833">
    <property type="component" value="Unassembled WGS sequence"/>
</dbReference>
<evidence type="ECO:0008006" key="3">
    <source>
        <dbReference type="Google" id="ProtNLM"/>
    </source>
</evidence>
<proteinExistence type="predicted"/>
<accession>A0ABV9Y351</accession>
<evidence type="ECO:0000313" key="1">
    <source>
        <dbReference type="EMBL" id="MFC5057060.1"/>
    </source>
</evidence>
<dbReference type="EMBL" id="JBHSJB010000025">
    <property type="protein sequence ID" value="MFC5057060.1"/>
    <property type="molecule type" value="Genomic_DNA"/>
</dbReference>
<dbReference type="InterPro" id="IPR038071">
    <property type="entry name" value="UROD/MetE-like_sf"/>
</dbReference>
<evidence type="ECO:0000313" key="2">
    <source>
        <dbReference type="Proteomes" id="UP001595833"/>
    </source>
</evidence>
<reference evidence="2" key="1">
    <citation type="journal article" date="2019" name="Int. J. Syst. Evol. Microbiol.">
        <title>The Global Catalogue of Microorganisms (GCM) 10K type strain sequencing project: providing services to taxonomists for standard genome sequencing and annotation.</title>
        <authorList>
            <consortium name="The Broad Institute Genomics Platform"/>
            <consortium name="The Broad Institute Genome Sequencing Center for Infectious Disease"/>
            <person name="Wu L."/>
            <person name="Ma J."/>
        </authorList>
    </citation>
    <scope>NUCLEOTIDE SEQUENCE [LARGE SCALE GENOMIC DNA]</scope>
    <source>
        <strain evidence="2">KCTC 12848</strain>
    </source>
</reference>
<gene>
    <name evidence="1" type="ORF">ACFPFM_25350</name>
</gene>
<sequence>MTTIPDFRATPARWTARPLPVHLVGSLPHPLCEDAGAAMSWFLRHRNGAELTALPYDRDPRWIIDWLDGLAAVPGLEQVRGGASRGYDDMPHYRIRPDHRLLPGDVAPGRPVQAETAFAALDGLGETGVRVQVGVPNSLDLALFASGSVEAARDWMPAVQEAVVGEVAALAATWGDRLQLQLETPAVLVAYHRTSREAWPMLTRDLSGQVAEVLRAAPRVNWVLHLCYGDLEHVPVFAPSDLEPAVEFLNGLADLLARLRLPMPTVHLPVTSGDTAPSTDPDFFAALRHLRRGVDVIAGVVAESHPEATRQALCLTVQALGAPVAGVAAACGHGRRTLDAAAANMELAAALAREWSPLLTPRGQG</sequence>
<comment type="caution">
    <text evidence="1">The sequence shown here is derived from an EMBL/GenBank/DDBJ whole genome shotgun (WGS) entry which is preliminary data.</text>
</comment>
<keyword evidence="2" id="KW-1185">Reference proteome</keyword>
<name>A0ABV9Y351_9PSEU</name>